<feature type="transmembrane region" description="Helical" evidence="7">
    <location>
        <begin position="180"/>
        <end position="197"/>
    </location>
</feature>
<evidence type="ECO:0000256" key="2">
    <source>
        <dbReference type="ARBA" id="ARBA00022448"/>
    </source>
</evidence>
<dbReference type="InterPro" id="IPR052776">
    <property type="entry name" value="Chloro_ReproSupport/MetalTrans"/>
</dbReference>
<evidence type="ECO:0000313" key="9">
    <source>
        <dbReference type="Proteomes" id="UP000178700"/>
    </source>
</evidence>
<accession>A0A1F6V3A7</accession>
<gene>
    <name evidence="8" type="ORF">A2642_00295</name>
</gene>
<feature type="transmembrane region" description="Helical" evidence="7">
    <location>
        <begin position="144"/>
        <end position="168"/>
    </location>
</feature>
<dbReference type="GO" id="GO:0015099">
    <property type="term" value="F:nickel cation transmembrane transporter activity"/>
    <property type="evidence" value="ECO:0007669"/>
    <property type="project" value="UniProtKB-UniRule"/>
</dbReference>
<protein>
    <recommendedName>
        <fullName evidence="7">Nickel/cobalt efflux system</fullName>
    </recommendedName>
</protein>
<feature type="transmembrane region" description="Helical" evidence="7">
    <location>
        <begin position="74"/>
        <end position="92"/>
    </location>
</feature>
<evidence type="ECO:0000256" key="5">
    <source>
        <dbReference type="ARBA" id="ARBA00022989"/>
    </source>
</evidence>
<dbReference type="PANTHER" id="PTHR33876:SF4">
    <property type="entry name" value="CHLOROPLAST PROTEIN FOR GROWTH AND FERTILITY 2"/>
    <property type="match status" value="1"/>
</dbReference>
<evidence type="ECO:0000256" key="6">
    <source>
        <dbReference type="ARBA" id="ARBA00023136"/>
    </source>
</evidence>
<dbReference type="AlphaFoldDB" id="A0A1F6V3A7"/>
<sequence length="200" mass="21446">MTLEMISIGVLLGIRHAFEPDHLAAISTQVAQENKFIHQLKQGIAWGVGHTLFLVVIASIILLTQLHIPKNLELIIECSIGILLITIGIYSIKRNVATEKNTTSATSTLTATKKSFLIGSAHGLAGSSAIVLLVSTLFSNKLTGLVYILIVGIGSIVGMSLITSLFRLLPSQKNKRIEQIAGVVSIIVGILVILKTINLF</sequence>
<evidence type="ECO:0000256" key="3">
    <source>
        <dbReference type="ARBA" id="ARBA00022596"/>
    </source>
</evidence>
<keyword evidence="3" id="KW-0533">Nickel</keyword>
<evidence type="ECO:0000256" key="1">
    <source>
        <dbReference type="ARBA" id="ARBA00004127"/>
    </source>
</evidence>
<reference evidence="8 9" key="1">
    <citation type="journal article" date="2016" name="Nat. Commun.">
        <title>Thousands of microbial genomes shed light on interconnected biogeochemical processes in an aquifer system.</title>
        <authorList>
            <person name="Anantharaman K."/>
            <person name="Brown C.T."/>
            <person name="Hug L.A."/>
            <person name="Sharon I."/>
            <person name="Castelle C.J."/>
            <person name="Probst A.J."/>
            <person name="Thomas B.C."/>
            <person name="Singh A."/>
            <person name="Wilkins M.J."/>
            <person name="Karaoz U."/>
            <person name="Brodie E.L."/>
            <person name="Williams K.H."/>
            <person name="Hubbard S.S."/>
            <person name="Banfield J.F."/>
        </authorList>
    </citation>
    <scope>NUCLEOTIDE SEQUENCE [LARGE SCALE GENOMIC DNA]</scope>
</reference>
<organism evidence="8 9">
    <name type="scientific">Candidatus Nomurabacteria bacterium RIFCSPHIGHO2_01_FULL_39_10</name>
    <dbReference type="NCBI Taxonomy" id="1801733"/>
    <lineage>
        <taxon>Bacteria</taxon>
        <taxon>Candidatus Nomuraibacteriota</taxon>
    </lineage>
</organism>
<feature type="transmembrane region" description="Helical" evidence="7">
    <location>
        <begin position="116"/>
        <end position="138"/>
    </location>
</feature>
<dbReference type="Pfam" id="PF03824">
    <property type="entry name" value="NicO"/>
    <property type="match status" value="1"/>
</dbReference>
<keyword evidence="5 7" id="KW-1133">Transmembrane helix</keyword>
<keyword evidence="6 7" id="KW-0472">Membrane</keyword>
<dbReference type="PANTHER" id="PTHR33876">
    <property type="entry name" value="UNNAMED PRODUCT"/>
    <property type="match status" value="1"/>
</dbReference>
<proteinExistence type="inferred from homology"/>
<dbReference type="GO" id="GO:0005886">
    <property type="term" value="C:plasma membrane"/>
    <property type="evidence" value="ECO:0007669"/>
    <property type="project" value="UniProtKB-SubCell"/>
</dbReference>
<evidence type="ECO:0000256" key="4">
    <source>
        <dbReference type="ARBA" id="ARBA00022692"/>
    </source>
</evidence>
<dbReference type="EMBL" id="MFTJ01000057">
    <property type="protein sequence ID" value="OGI64153.1"/>
    <property type="molecule type" value="Genomic_DNA"/>
</dbReference>
<comment type="caution">
    <text evidence="8">The sequence shown here is derived from an EMBL/GenBank/DDBJ whole genome shotgun (WGS) entry which is preliminary data.</text>
</comment>
<dbReference type="GO" id="GO:0012505">
    <property type="term" value="C:endomembrane system"/>
    <property type="evidence" value="ECO:0007669"/>
    <property type="project" value="UniProtKB-SubCell"/>
</dbReference>
<name>A0A1F6V3A7_9BACT</name>
<evidence type="ECO:0000313" key="8">
    <source>
        <dbReference type="EMBL" id="OGI64153.1"/>
    </source>
</evidence>
<feature type="transmembrane region" description="Helical" evidence="7">
    <location>
        <begin position="44"/>
        <end position="68"/>
    </location>
</feature>
<dbReference type="Proteomes" id="UP000178700">
    <property type="component" value="Unassembled WGS sequence"/>
</dbReference>
<keyword evidence="4 7" id="KW-0812">Transmembrane</keyword>
<evidence type="ECO:0000256" key="7">
    <source>
        <dbReference type="RuleBase" id="RU362101"/>
    </source>
</evidence>
<comment type="similarity">
    <text evidence="7">Belongs to the NiCoT transporter (TC 2.A.52) family.</text>
</comment>
<dbReference type="InterPro" id="IPR011541">
    <property type="entry name" value="Ni/Co_transpt_high_affinity"/>
</dbReference>
<keyword evidence="2 7" id="KW-0813">Transport</keyword>
<comment type="subcellular location">
    <subcellularLocation>
        <location evidence="7">Cell membrane</location>
        <topology evidence="7">Multi-pass membrane protein</topology>
    </subcellularLocation>
    <subcellularLocation>
        <location evidence="1">Endomembrane system</location>
        <topology evidence="1">Multi-pass membrane protein</topology>
    </subcellularLocation>
</comment>